<dbReference type="InterPro" id="IPR012334">
    <property type="entry name" value="Pectin_lyas_fold"/>
</dbReference>
<comment type="subcellular location">
    <subcellularLocation>
        <location evidence="1 11">Secreted</location>
    </subcellularLocation>
</comment>
<feature type="domain" description="Pectinesterase catalytic" evidence="12">
    <location>
        <begin position="22"/>
        <end position="287"/>
    </location>
</feature>
<dbReference type="Proteomes" id="UP000053317">
    <property type="component" value="Unassembled WGS sequence"/>
</dbReference>
<accession>A0A0G2ESK5</accession>
<dbReference type="PANTHER" id="PTHR31321:SF127">
    <property type="entry name" value="PECTINESTERASE"/>
    <property type="match status" value="1"/>
</dbReference>
<reference evidence="13 14" key="1">
    <citation type="submission" date="2015-05" db="EMBL/GenBank/DDBJ databases">
        <title>Distinctive expansion of gene families associated with plant cell wall degradation and secondary metabolism in the genomes of grapevine trunk pathogens.</title>
        <authorList>
            <person name="Lawrence D.P."/>
            <person name="Travadon R."/>
            <person name="Rolshausen P.E."/>
            <person name="Baumgartner K."/>
        </authorList>
    </citation>
    <scope>NUCLEOTIDE SEQUENCE [LARGE SCALE GENOMIC DNA]</scope>
    <source>
        <strain evidence="13">UCRPC4</strain>
    </source>
</reference>
<dbReference type="SUPFAM" id="SSF51126">
    <property type="entry name" value="Pectin lyase-like"/>
    <property type="match status" value="1"/>
</dbReference>
<dbReference type="PANTHER" id="PTHR31321">
    <property type="entry name" value="ACYL-COA THIOESTER HYDROLASE YBHC-RELATED"/>
    <property type="match status" value="1"/>
</dbReference>
<reference evidence="13 14" key="2">
    <citation type="submission" date="2015-05" db="EMBL/GenBank/DDBJ databases">
        <authorList>
            <person name="Morales-Cruz A."/>
            <person name="Amrine K.C."/>
            <person name="Cantu D."/>
        </authorList>
    </citation>
    <scope>NUCLEOTIDE SEQUENCE [LARGE SCALE GENOMIC DNA]</scope>
    <source>
        <strain evidence="13">UCRPC4</strain>
    </source>
</reference>
<dbReference type="InterPro" id="IPR033131">
    <property type="entry name" value="Pectinesterase_Asp_AS"/>
</dbReference>
<comment type="function">
    <text evidence="11">Involved in maceration and soft-rotting of plant tissue.</text>
</comment>
<dbReference type="PROSITE" id="PS00503">
    <property type="entry name" value="PECTINESTERASE_2"/>
    <property type="match status" value="1"/>
</dbReference>
<dbReference type="GO" id="GO:0030599">
    <property type="term" value="F:pectinesterase activity"/>
    <property type="evidence" value="ECO:0007669"/>
    <property type="project" value="UniProtKB-UniRule"/>
</dbReference>
<dbReference type="InterPro" id="IPR000070">
    <property type="entry name" value="Pectinesterase_cat"/>
</dbReference>
<dbReference type="GO" id="GO:0005576">
    <property type="term" value="C:extracellular region"/>
    <property type="evidence" value="ECO:0007669"/>
    <property type="project" value="UniProtKB-SubCell"/>
</dbReference>
<evidence type="ECO:0000256" key="10">
    <source>
        <dbReference type="PROSITE-ProRule" id="PRU10040"/>
    </source>
</evidence>
<protein>
    <recommendedName>
        <fullName evidence="4 11">Pectinesterase</fullName>
        <ecNumber evidence="4 11">3.1.1.11</ecNumber>
    </recommendedName>
</protein>
<dbReference type="InterPro" id="IPR018040">
    <property type="entry name" value="Pectinesterase_Tyr_AS"/>
</dbReference>
<evidence type="ECO:0000256" key="6">
    <source>
        <dbReference type="ARBA" id="ARBA00022729"/>
    </source>
</evidence>
<comment type="similarity">
    <text evidence="3">Belongs to the pectinesterase family.</text>
</comment>
<organism evidence="13 14">
    <name type="scientific">Phaeomoniella chlamydospora</name>
    <name type="common">Phaeoacremonium chlamydosporum</name>
    <dbReference type="NCBI Taxonomy" id="158046"/>
    <lineage>
        <taxon>Eukaryota</taxon>
        <taxon>Fungi</taxon>
        <taxon>Dikarya</taxon>
        <taxon>Ascomycota</taxon>
        <taxon>Pezizomycotina</taxon>
        <taxon>Eurotiomycetes</taxon>
        <taxon>Chaetothyriomycetidae</taxon>
        <taxon>Phaeomoniellales</taxon>
        <taxon>Phaeomoniellaceae</taxon>
        <taxon>Phaeomoniella</taxon>
    </lineage>
</organism>
<keyword evidence="5 11" id="KW-0964">Secreted</keyword>
<dbReference type="Gene3D" id="2.160.20.10">
    <property type="entry name" value="Single-stranded right-handed beta-helix, Pectin lyase-like"/>
    <property type="match status" value="1"/>
</dbReference>
<dbReference type="EMBL" id="LCWF01000039">
    <property type="protein sequence ID" value="KKY25717.1"/>
    <property type="molecule type" value="Genomic_DNA"/>
</dbReference>
<feature type="active site" evidence="10">
    <location>
        <position position="172"/>
    </location>
</feature>
<evidence type="ECO:0000256" key="8">
    <source>
        <dbReference type="ARBA" id="ARBA00023085"/>
    </source>
</evidence>
<comment type="caution">
    <text evidence="13">The sequence shown here is derived from an EMBL/GenBank/DDBJ whole genome shotgun (WGS) entry which is preliminary data.</text>
</comment>
<dbReference type="InterPro" id="IPR011050">
    <property type="entry name" value="Pectin_lyase_fold/virulence"/>
</dbReference>
<evidence type="ECO:0000256" key="5">
    <source>
        <dbReference type="ARBA" id="ARBA00022525"/>
    </source>
</evidence>
<comment type="pathway">
    <text evidence="2 11">Glycan metabolism; pectin degradation; 2-dehydro-3-deoxy-D-gluconate from pectin: step 1/5.</text>
</comment>
<evidence type="ECO:0000256" key="9">
    <source>
        <dbReference type="ARBA" id="ARBA00047928"/>
    </source>
</evidence>
<gene>
    <name evidence="13" type="ORF">UCRPC4_g01630</name>
</gene>
<evidence type="ECO:0000313" key="13">
    <source>
        <dbReference type="EMBL" id="KKY25717.1"/>
    </source>
</evidence>
<dbReference type="EC" id="3.1.1.11" evidence="4 11"/>
<evidence type="ECO:0000259" key="12">
    <source>
        <dbReference type="Pfam" id="PF01095"/>
    </source>
</evidence>
<dbReference type="UniPathway" id="UPA00545">
    <property type="reaction ID" value="UER00823"/>
</dbReference>
<evidence type="ECO:0000256" key="4">
    <source>
        <dbReference type="ARBA" id="ARBA00013229"/>
    </source>
</evidence>
<dbReference type="Pfam" id="PF01095">
    <property type="entry name" value="Pectinesterase"/>
    <property type="match status" value="1"/>
</dbReference>
<dbReference type="PROSITE" id="PS00800">
    <property type="entry name" value="PECTINESTERASE_1"/>
    <property type="match status" value="1"/>
</dbReference>
<dbReference type="OrthoDB" id="1546079at2759"/>
<dbReference type="FunFam" id="2.160.20.10:FF:000014">
    <property type="entry name" value="Pectinesterase"/>
    <property type="match status" value="1"/>
</dbReference>
<keyword evidence="7 11" id="KW-0378">Hydrolase</keyword>
<evidence type="ECO:0000313" key="14">
    <source>
        <dbReference type="Proteomes" id="UP000053317"/>
    </source>
</evidence>
<evidence type="ECO:0000256" key="1">
    <source>
        <dbReference type="ARBA" id="ARBA00004613"/>
    </source>
</evidence>
<keyword evidence="14" id="KW-1185">Reference proteome</keyword>
<dbReference type="GO" id="GO:0042545">
    <property type="term" value="P:cell wall modification"/>
    <property type="evidence" value="ECO:0007669"/>
    <property type="project" value="UniProtKB-UniRule"/>
</dbReference>
<evidence type="ECO:0000256" key="7">
    <source>
        <dbReference type="ARBA" id="ARBA00022801"/>
    </source>
</evidence>
<dbReference type="GO" id="GO:0045490">
    <property type="term" value="P:pectin catabolic process"/>
    <property type="evidence" value="ECO:0007669"/>
    <property type="project" value="UniProtKB-UniRule"/>
</dbReference>
<keyword evidence="11" id="KW-0961">Cell wall biogenesis/degradation</keyword>
<evidence type="ECO:0000256" key="3">
    <source>
        <dbReference type="ARBA" id="ARBA00008891"/>
    </source>
</evidence>
<proteinExistence type="inferred from homology"/>
<keyword evidence="8 11" id="KW-0063">Aspartyl esterase</keyword>
<evidence type="ECO:0000256" key="11">
    <source>
        <dbReference type="RuleBase" id="RU000589"/>
    </source>
</evidence>
<sequence length="320" mass="34612">MTGGLGECASRTTAPSGALVVGSGKTYTKIQDAVDALSTTSTTAQSIFIEAGTYNEQVYIPAREAKLTIYGYTEDDSSYDSNTVTITNDIYYAETENDDETATVRNWADYSTFYNVNIENTSGASGKQALALSAYAEYQGYYGVQLIGWQDTLLAQLGAQVYAKSYIAGSVDFIFGQHAAAWFDQIDIRVQDVSYGTITANGRPSESDASIYVINNSTIDAVSGSAVESGAYYLGRPWSEYARVVFQETSMSDVINSAGWVEWSSSDARTDHVTFEEYDNSGDGSEGTRAGFSSEISSPIDVTDVLGSDYTDWVDTSYLS</sequence>
<evidence type="ECO:0000256" key="2">
    <source>
        <dbReference type="ARBA" id="ARBA00005184"/>
    </source>
</evidence>
<dbReference type="AlphaFoldDB" id="A0A0G2ESK5"/>
<keyword evidence="6" id="KW-0732">Signal</keyword>
<comment type="catalytic activity">
    <reaction evidence="9 11">
        <text>[(1-&gt;4)-alpha-D-galacturonosyl methyl ester](n) + n H2O = [(1-&gt;4)-alpha-D-galacturonosyl](n) + n methanol + n H(+)</text>
        <dbReference type="Rhea" id="RHEA:22380"/>
        <dbReference type="Rhea" id="RHEA-COMP:14570"/>
        <dbReference type="Rhea" id="RHEA-COMP:14573"/>
        <dbReference type="ChEBI" id="CHEBI:15377"/>
        <dbReference type="ChEBI" id="CHEBI:15378"/>
        <dbReference type="ChEBI" id="CHEBI:17790"/>
        <dbReference type="ChEBI" id="CHEBI:140522"/>
        <dbReference type="ChEBI" id="CHEBI:140523"/>
        <dbReference type="EC" id="3.1.1.11"/>
    </reaction>
</comment>
<name>A0A0G2ESK5_PHACM</name>